<dbReference type="InterPro" id="IPR040627">
    <property type="entry name" value="T3SS_ATPase_C"/>
</dbReference>
<evidence type="ECO:0000256" key="14">
    <source>
        <dbReference type="ARBA" id="ARBA00023225"/>
    </source>
</evidence>
<dbReference type="OrthoDB" id="9148544at2"/>
<keyword evidence="7" id="KW-0547">Nucleotide-binding</keyword>
<dbReference type="AlphaFoldDB" id="A0A1S8YQL3"/>
<dbReference type="GO" id="GO:0008564">
    <property type="term" value="F:protein-exporting ATPase activity"/>
    <property type="evidence" value="ECO:0007669"/>
    <property type="project" value="UniProtKB-EC"/>
</dbReference>
<dbReference type="InterPro" id="IPR003593">
    <property type="entry name" value="AAA+_ATPase"/>
</dbReference>
<dbReference type="SUPFAM" id="SSF52540">
    <property type="entry name" value="P-loop containing nucleoside triphosphate hydrolases"/>
    <property type="match status" value="1"/>
</dbReference>
<dbReference type="InterPro" id="IPR027417">
    <property type="entry name" value="P-loop_NTPase"/>
</dbReference>
<evidence type="ECO:0000256" key="5">
    <source>
        <dbReference type="ARBA" id="ARBA00022448"/>
    </source>
</evidence>
<keyword evidence="15" id="KW-0066">ATP synthesis</keyword>
<keyword evidence="5" id="KW-0813">Transport</keyword>
<evidence type="ECO:0000256" key="13">
    <source>
        <dbReference type="ARBA" id="ARBA00023065"/>
    </source>
</evidence>
<dbReference type="FunFam" id="3.40.50.12240:FF:000002">
    <property type="entry name" value="Flagellum-specific ATP synthase FliI"/>
    <property type="match status" value="1"/>
</dbReference>
<keyword evidence="13" id="KW-0406">Ion transport</keyword>
<dbReference type="EC" id="7.4.2.8" evidence="16"/>
<comment type="catalytic activity">
    <reaction evidence="17">
        <text>ATP + H2O + cellular proteinSide 1 = ADP + phosphate + cellular proteinSide 2.</text>
        <dbReference type="EC" id="7.4.2.8"/>
    </reaction>
</comment>
<keyword evidence="6" id="KW-0963">Cytoplasm</keyword>
<evidence type="ECO:0000256" key="2">
    <source>
        <dbReference type="ARBA" id="ARBA00008936"/>
    </source>
</evidence>
<dbReference type="GO" id="GO:0044781">
    <property type="term" value="P:bacterial-type flagellum organization"/>
    <property type="evidence" value="ECO:0007669"/>
    <property type="project" value="UniProtKB-KW"/>
</dbReference>
<evidence type="ECO:0000256" key="11">
    <source>
        <dbReference type="ARBA" id="ARBA00022927"/>
    </source>
</evidence>
<dbReference type="CDD" id="cd01136">
    <property type="entry name" value="ATPase_flagellum-secretory_path_III"/>
    <property type="match status" value="1"/>
</dbReference>
<evidence type="ECO:0000256" key="8">
    <source>
        <dbReference type="ARBA" id="ARBA00022781"/>
    </source>
</evidence>
<dbReference type="GO" id="GO:0016887">
    <property type="term" value="F:ATP hydrolysis activity"/>
    <property type="evidence" value="ECO:0007669"/>
    <property type="project" value="InterPro"/>
</dbReference>
<organism evidence="20 21">
    <name type="scientific">Izhakiella australiensis</name>
    <dbReference type="NCBI Taxonomy" id="1926881"/>
    <lineage>
        <taxon>Bacteria</taxon>
        <taxon>Pseudomonadati</taxon>
        <taxon>Pseudomonadota</taxon>
        <taxon>Gammaproteobacteria</taxon>
        <taxon>Enterobacterales</taxon>
        <taxon>Erwiniaceae</taxon>
        <taxon>Izhakiella</taxon>
    </lineage>
</organism>
<dbReference type="Gene3D" id="3.40.50.12240">
    <property type="match status" value="1"/>
</dbReference>
<keyword evidence="9" id="KW-1005">Bacterial flagellum biogenesis</keyword>
<dbReference type="Proteomes" id="UP000190667">
    <property type="component" value="Unassembled WGS sequence"/>
</dbReference>
<sequence>MKALSLADFFRNSARITGVKGSIVTAPLRHSFIGEQCHLYRCLQGKNVIACAETIAFDHRGAVLCLLGETGGISTSDIVVPQGNTFSVALSPALLGTVMNAQGEVRQRISANRPLDNFNDSQLWHITRSPPDIEQRAPVRDHFVTGVRAIDGLLTCGKGQRTGIFAAAGAGKTTLMSMILKYSQADVYVVGLVGERGREVTEFLLTGIPEEKRDNTIVVYSTSDSPAVERRNAALLATTIAEYFRDEGQHVVLMIDSMTRYARALRDVALSAGEVPARRGFPSSVFDDLPRILERTGNTRHGCITAFYTVLLEDEDEADPVGDEIRSIIDGHIYLSRKLAGKGHFPAIDVLRSVSRLSTAVADAETLRAAASVRNTLSRLEELQLMIELGEYQPGENAATDEAIGKKEQIMSFLCQPEACGSAADETKEMLCALQ</sequence>
<comment type="caution">
    <text evidence="20">The sequence shown here is derived from an EMBL/GenBank/DDBJ whole genome shotgun (WGS) entry which is preliminary data.</text>
</comment>
<evidence type="ECO:0000256" key="18">
    <source>
        <dbReference type="ARBA" id="ARBA00037170"/>
    </source>
</evidence>
<keyword evidence="10" id="KW-0067">ATP-binding</keyword>
<evidence type="ECO:0000256" key="12">
    <source>
        <dbReference type="ARBA" id="ARBA00022967"/>
    </source>
</evidence>
<dbReference type="RefSeq" id="WP_078001310.1">
    <property type="nucleotide sequence ID" value="NZ_MRUL01000002.1"/>
</dbReference>
<evidence type="ECO:0000313" key="20">
    <source>
        <dbReference type="EMBL" id="OON41066.1"/>
    </source>
</evidence>
<accession>A0A1S8YQL3</accession>
<evidence type="ECO:0000256" key="3">
    <source>
        <dbReference type="ARBA" id="ARBA00012473"/>
    </source>
</evidence>
<evidence type="ECO:0000256" key="15">
    <source>
        <dbReference type="ARBA" id="ARBA00023310"/>
    </source>
</evidence>
<dbReference type="EMBL" id="MRUL01000002">
    <property type="protein sequence ID" value="OON41066.1"/>
    <property type="molecule type" value="Genomic_DNA"/>
</dbReference>
<dbReference type="InterPro" id="IPR000194">
    <property type="entry name" value="ATPase_F1/V1/A1_a/bsu_nucl-bd"/>
</dbReference>
<reference evidence="20 21" key="1">
    <citation type="submission" date="2016-12" db="EMBL/GenBank/DDBJ databases">
        <title>Izhakiella australiana sp. nov. of genus Izhakiella isolated from Australian desert.</title>
        <authorList>
            <person name="Ji M."/>
        </authorList>
    </citation>
    <scope>NUCLEOTIDE SEQUENCE [LARGE SCALE GENOMIC DNA]</scope>
    <source>
        <strain evidence="20 21">D4N98</strain>
    </source>
</reference>
<evidence type="ECO:0000313" key="21">
    <source>
        <dbReference type="Proteomes" id="UP000190667"/>
    </source>
</evidence>
<dbReference type="GO" id="GO:0030257">
    <property type="term" value="C:type III protein secretion system complex"/>
    <property type="evidence" value="ECO:0007669"/>
    <property type="project" value="InterPro"/>
</dbReference>
<dbReference type="PANTHER" id="PTHR15184:SF9">
    <property type="entry name" value="SPI-1 TYPE 3 SECRETION SYSTEM ATPASE"/>
    <property type="match status" value="1"/>
</dbReference>
<dbReference type="NCBIfam" id="TIGR01026">
    <property type="entry name" value="fliI_yscN"/>
    <property type="match status" value="1"/>
</dbReference>
<dbReference type="SMART" id="SM00382">
    <property type="entry name" value="AAA"/>
    <property type="match status" value="1"/>
</dbReference>
<name>A0A1S8YQL3_9GAMM</name>
<evidence type="ECO:0000256" key="4">
    <source>
        <dbReference type="ARBA" id="ARBA00020580"/>
    </source>
</evidence>
<dbReference type="GO" id="GO:0005737">
    <property type="term" value="C:cytoplasm"/>
    <property type="evidence" value="ECO:0007669"/>
    <property type="project" value="UniProtKB-SubCell"/>
</dbReference>
<gene>
    <name evidence="20" type="ORF">BTJ39_03605</name>
</gene>
<evidence type="ECO:0000256" key="16">
    <source>
        <dbReference type="ARBA" id="ARBA00024382"/>
    </source>
</evidence>
<comment type="subcellular location">
    <subcellularLocation>
        <location evidence="1">Cytoplasm</location>
    </subcellularLocation>
</comment>
<dbReference type="InterPro" id="IPR005714">
    <property type="entry name" value="ATPase_T3SS_FliI/YscN"/>
</dbReference>
<dbReference type="GO" id="GO:0005524">
    <property type="term" value="F:ATP binding"/>
    <property type="evidence" value="ECO:0007669"/>
    <property type="project" value="UniProtKB-KW"/>
</dbReference>
<dbReference type="Pfam" id="PF00006">
    <property type="entry name" value="ATP-synt_ab"/>
    <property type="match status" value="1"/>
</dbReference>
<evidence type="ECO:0000259" key="19">
    <source>
        <dbReference type="SMART" id="SM00382"/>
    </source>
</evidence>
<keyword evidence="8" id="KW-0375">Hydrogen ion transport</keyword>
<evidence type="ECO:0000256" key="6">
    <source>
        <dbReference type="ARBA" id="ARBA00022490"/>
    </source>
</evidence>
<dbReference type="PROSITE" id="PS00152">
    <property type="entry name" value="ATPASE_ALPHA_BETA"/>
    <property type="match status" value="1"/>
</dbReference>
<dbReference type="GO" id="GO:0046933">
    <property type="term" value="F:proton-transporting ATP synthase activity, rotational mechanism"/>
    <property type="evidence" value="ECO:0007669"/>
    <property type="project" value="TreeGrafter"/>
</dbReference>
<keyword evidence="21" id="KW-1185">Reference proteome</keyword>
<dbReference type="Pfam" id="PF18269">
    <property type="entry name" value="T3SS_ATPase_C"/>
    <property type="match status" value="1"/>
</dbReference>
<evidence type="ECO:0000256" key="1">
    <source>
        <dbReference type="ARBA" id="ARBA00004496"/>
    </source>
</evidence>
<dbReference type="InterPro" id="IPR020003">
    <property type="entry name" value="ATPase_a/bsu_AS"/>
</dbReference>
<evidence type="ECO:0000256" key="10">
    <source>
        <dbReference type="ARBA" id="ARBA00022840"/>
    </source>
</evidence>
<dbReference type="PANTHER" id="PTHR15184">
    <property type="entry name" value="ATP SYNTHASE"/>
    <property type="match status" value="1"/>
</dbReference>
<comment type="function">
    <text evidence="18">Probable catalytic subunit of a protein translocase for flagellum-specific export, or a proton translocase involved in local circuits at the flagellum. May be involved in a specialized protein export pathway that proceeds without signal peptide cleavage.</text>
</comment>
<feature type="domain" description="AAA+ ATPase" evidence="19">
    <location>
        <begin position="158"/>
        <end position="339"/>
    </location>
</feature>
<dbReference type="InterPro" id="IPR050053">
    <property type="entry name" value="ATPase_alpha/beta_chains"/>
</dbReference>
<dbReference type="EC" id="7.1.2.2" evidence="3"/>
<proteinExistence type="inferred from homology"/>
<dbReference type="STRING" id="1926881.BTJ39_03605"/>
<evidence type="ECO:0000256" key="7">
    <source>
        <dbReference type="ARBA" id="ARBA00022741"/>
    </source>
</evidence>
<comment type="similarity">
    <text evidence="2">Belongs to the ATPase alpha/beta chains family.</text>
</comment>
<protein>
    <recommendedName>
        <fullName evidence="4">Flagellum-specific ATP synthase</fullName>
        <ecNumber evidence="3">7.1.2.2</ecNumber>
        <ecNumber evidence="16">7.4.2.8</ecNumber>
    </recommendedName>
</protein>
<evidence type="ECO:0000256" key="17">
    <source>
        <dbReference type="ARBA" id="ARBA00034006"/>
    </source>
</evidence>
<evidence type="ECO:0000256" key="9">
    <source>
        <dbReference type="ARBA" id="ARBA00022795"/>
    </source>
</evidence>
<dbReference type="GO" id="GO:0030254">
    <property type="term" value="P:protein secretion by the type III secretion system"/>
    <property type="evidence" value="ECO:0007669"/>
    <property type="project" value="InterPro"/>
</dbReference>
<keyword evidence="12" id="KW-1278">Translocase</keyword>
<keyword evidence="11" id="KW-0653">Protein transport</keyword>
<keyword evidence="14" id="KW-1006">Bacterial flagellum protein export</keyword>